<dbReference type="InterPro" id="IPR029032">
    <property type="entry name" value="AhpD-like"/>
</dbReference>
<evidence type="ECO:0000259" key="2">
    <source>
        <dbReference type="Pfam" id="PF02627"/>
    </source>
</evidence>
<dbReference type="PANTHER" id="PTHR33570:SF2">
    <property type="entry name" value="CARBOXYMUCONOLACTONE DECARBOXYLASE-LIKE DOMAIN-CONTAINING PROTEIN"/>
    <property type="match status" value="1"/>
</dbReference>
<dbReference type="EMBL" id="PVTL01000003">
    <property type="protein sequence ID" value="PRY69179.1"/>
    <property type="molecule type" value="Genomic_DNA"/>
</dbReference>
<evidence type="ECO:0000313" key="3">
    <source>
        <dbReference type="EMBL" id="PRY69179.1"/>
    </source>
</evidence>
<feature type="domain" description="AB hydrolase-1" evidence="1">
    <location>
        <begin position="22"/>
        <end position="242"/>
    </location>
</feature>
<accession>A0A2T0VG43</accession>
<dbReference type="Gene3D" id="1.20.1290.10">
    <property type="entry name" value="AhpD-like"/>
    <property type="match status" value="1"/>
</dbReference>
<gene>
    <name evidence="3" type="ORF">B0I08_103387</name>
</gene>
<protein>
    <submittedName>
        <fullName evidence="3">4-carboxymuconolactone decarboxylase /3-oxoadipate enol-lactonase</fullName>
    </submittedName>
</protein>
<keyword evidence="4" id="KW-1185">Reference proteome</keyword>
<dbReference type="InterPro" id="IPR029058">
    <property type="entry name" value="AB_hydrolase_fold"/>
</dbReference>
<organism evidence="3 4">
    <name type="scientific">Glaciihabitans tibetensis</name>
    <dbReference type="NCBI Taxonomy" id="1266600"/>
    <lineage>
        <taxon>Bacteria</taxon>
        <taxon>Bacillati</taxon>
        <taxon>Actinomycetota</taxon>
        <taxon>Actinomycetes</taxon>
        <taxon>Micrococcales</taxon>
        <taxon>Microbacteriaceae</taxon>
        <taxon>Glaciihabitans</taxon>
    </lineage>
</organism>
<evidence type="ECO:0000259" key="1">
    <source>
        <dbReference type="Pfam" id="PF00561"/>
    </source>
</evidence>
<dbReference type="Pfam" id="PF02627">
    <property type="entry name" value="CMD"/>
    <property type="match status" value="1"/>
</dbReference>
<sequence length="375" mass="39428">MTGPLLVGTITAVRSHSSHAELVVLGPSLGTTTALWDSVASDLSADVRVLRFDLPGHGASPATVQPFTFAELADAVIELVDSIGGGTFTYAGISAGGAIGLELAIRHGDRLDSLIAICSSARFGTAESWAERAARSRLSGTASLVTLSTERWYAPGFVDRAPGLVARSLSQLVDVDDESYALCCEALADFDLRDSLGEVGVPTLCVAGEFDHATPPTQLEEIAAAIPGARYTLIDGVGHLPAAEQPATVAALIRSRIAGMRVRREVLGDAHVDGALASVTPESADFQRFITRYAWGEIWARPGLPRRERSLLTLAALITGGHHNELAMHVRAALTNGLDPAEISEAIMHTAIYAGVPAANSAFDVAKRVFAEQES</sequence>
<proteinExistence type="predicted"/>
<name>A0A2T0VG43_9MICO</name>
<dbReference type="SUPFAM" id="SSF69118">
    <property type="entry name" value="AhpD-like"/>
    <property type="match status" value="1"/>
</dbReference>
<comment type="caution">
    <text evidence="3">The sequence shown here is derived from an EMBL/GenBank/DDBJ whole genome shotgun (WGS) entry which is preliminary data.</text>
</comment>
<dbReference type="AlphaFoldDB" id="A0A2T0VG43"/>
<dbReference type="PRINTS" id="PR00111">
    <property type="entry name" value="ABHYDROLASE"/>
</dbReference>
<dbReference type="Proteomes" id="UP000237983">
    <property type="component" value="Unassembled WGS sequence"/>
</dbReference>
<dbReference type="Gene3D" id="3.40.50.1820">
    <property type="entry name" value="alpha/beta hydrolase"/>
    <property type="match status" value="1"/>
</dbReference>
<dbReference type="InterPro" id="IPR012788">
    <property type="entry name" value="Decarb_PcaC"/>
</dbReference>
<reference evidence="3 4" key="1">
    <citation type="submission" date="2018-03" db="EMBL/GenBank/DDBJ databases">
        <title>Genomic Encyclopedia of Type Strains, Phase III (KMG-III): the genomes of soil and plant-associated and newly described type strains.</title>
        <authorList>
            <person name="Whitman W."/>
        </authorList>
    </citation>
    <scope>NUCLEOTIDE SEQUENCE [LARGE SCALE GENOMIC DNA]</scope>
    <source>
        <strain evidence="3 4">CGMCC 1.12484</strain>
    </source>
</reference>
<dbReference type="GO" id="GO:0051920">
    <property type="term" value="F:peroxiredoxin activity"/>
    <property type="evidence" value="ECO:0007669"/>
    <property type="project" value="InterPro"/>
</dbReference>
<dbReference type="RefSeq" id="WP_245884689.1">
    <property type="nucleotide sequence ID" value="NZ_PVTL01000003.1"/>
</dbReference>
<dbReference type="InterPro" id="IPR000073">
    <property type="entry name" value="AB_hydrolase_1"/>
</dbReference>
<dbReference type="Pfam" id="PF00561">
    <property type="entry name" value="Abhydrolase_1"/>
    <property type="match status" value="1"/>
</dbReference>
<dbReference type="PANTHER" id="PTHR33570">
    <property type="entry name" value="4-CARBOXYMUCONOLACTONE DECARBOXYLASE FAMILY PROTEIN"/>
    <property type="match status" value="1"/>
</dbReference>
<dbReference type="SUPFAM" id="SSF53474">
    <property type="entry name" value="alpha/beta-Hydrolases"/>
    <property type="match status" value="1"/>
</dbReference>
<dbReference type="InterPro" id="IPR003779">
    <property type="entry name" value="CMD-like"/>
</dbReference>
<evidence type="ECO:0000313" key="4">
    <source>
        <dbReference type="Proteomes" id="UP000237983"/>
    </source>
</evidence>
<feature type="domain" description="Carboxymuconolactone decarboxylase-like" evidence="2">
    <location>
        <begin position="285"/>
        <end position="367"/>
    </location>
</feature>
<dbReference type="NCBIfam" id="TIGR02425">
    <property type="entry name" value="decarb_PcaC"/>
    <property type="match status" value="1"/>
</dbReference>
<dbReference type="InterPro" id="IPR052512">
    <property type="entry name" value="4CMD/NDH-1_regulator"/>
</dbReference>